<dbReference type="InParanoid" id="A0A409V8F4"/>
<dbReference type="OrthoDB" id="1937899at2759"/>
<comment type="caution">
    <text evidence="6">The sequence shown here is derived from an EMBL/GenBank/DDBJ whole genome shotgun (WGS) entry which is preliminary data.</text>
</comment>
<dbReference type="AlphaFoldDB" id="A0A409V8F4"/>
<evidence type="ECO:0000259" key="4">
    <source>
        <dbReference type="Pfam" id="PF05028"/>
    </source>
</evidence>
<name>A0A409V8F4_9AGAR</name>
<dbReference type="GO" id="GO:0009225">
    <property type="term" value="P:nucleotide-sugar metabolic process"/>
    <property type="evidence" value="ECO:0007669"/>
    <property type="project" value="TreeGrafter"/>
</dbReference>
<keyword evidence="7" id="KW-1185">Reference proteome</keyword>
<dbReference type="Pfam" id="PF05028">
    <property type="entry name" value="PARG_cat_C"/>
    <property type="match status" value="1"/>
</dbReference>
<dbReference type="InterPro" id="IPR048362">
    <property type="entry name" value="PARG_helical"/>
</dbReference>
<keyword evidence="3" id="KW-0378">Hydrolase</keyword>
<dbReference type="Pfam" id="PF20811">
    <property type="entry name" value="PARG_cat_N"/>
    <property type="match status" value="1"/>
</dbReference>
<dbReference type="InterPro" id="IPR007724">
    <property type="entry name" value="Poly_GlycHdrlase"/>
</dbReference>
<dbReference type="Proteomes" id="UP000284842">
    <property type="component" value="Unassembled WGS sequence"/>
</dbReference>
<accession>A0A409V8F4</accession>
<protein>
    <recommendedName>
        <fullName evidence="2">poly(ADP-ribose) glycohydrolase</fullName>
        <ecNumber evidence="2">3.2.1.143</ecNumber>
    </recommendedName>
</protein>
<sequence length="447" mass="48925">MDLCLTLPSHPNKTCLDPLSITDKDNPSCWNVITTLIEQFQTSRSSVHGLPALIEDISVSLFGKSVDTEFLSLFFKTNYPSDSEELVKGIIDNALLLPQLFPSHTLPFLNFTHTVELTHSQVKCLLAHQFLNTLTPPKGNNWGCTFTLWYSKFQPLESAVAGYLSTLFTYLLLPIEDSEPITYSYVNIPRSEPLDEVDSWKSQHGYPFHQALAVEPITTAGLQYPHPEITCALIASNKEPGFGPACTQEELVTGSCPPLLLLGALLVSPPVPSDAALICTGTLPVSFWSGIGREARKLDIDLSIGRRTFLFLDASELDAAIEGHHGIPDLHPDIFFRDLHKAYVGLSAVSNLGITRITSPLWGAGSFGGDPVIKTIVLSLAAARAGLQIYVSVDDSRTYCSTSNPFVSNTTNSNPSLLSILQNLKADGENWSFTRILDVRSMVCTQE</sequence>
<dbReference type="GO" id="GO:1990966">
    <property type="term" value="P:ATP generation from poly-ADP-D-ribose"/>
    <property type="evidence" value="ECO:0007669"/>
    <property type="project" value="TreeGrafter"/>
</dbReference>
<dbReference type="InterPro" id="IPR046372">
    <property type="entry name" value="PARG_cat_C"/>
</dbReference>
<feature type="domain" description="PARG helical" evidence="5">
    <location>
        <begin position="84"/>
        <end position="171"/>
    </location>
</feature>
<dbReference type="GO" id="GO:0004649">
    <property type="term" value="F:poly(ADP-ribose) glycohydrolase activity"/>
    <property type="evidence" value="ECO:0007669"/>
    <property type="project" value="UniProtKB-EC"/>
</dbReference>
<dbReference type="GO" id="GO:0005634">
    <property type="term" value="C:nucleus"/>
    <property type="evidence" value="ECO:0007669"/>
    <property type="project" value="TreeGrafter"/>
</dbReference>
<dbReference type="PANTHER" id="PTHR12837:SF0">
    <property type="entry name" value="POLY(ADP-RIBOSE) GLYCOHYDROLASE"/>
    <property type="match status" value="1"/>
</dbReference>
<evidence type="ECO:0000256" key="3">
    <source>
        <dbReference type="ARBA" id="ARBA00022801"/>
    </source>
</evidence>
<dbReference type="GO" id="GO:0006282">
    <property type="term" value="P:regulation of DNA repair"/>
    <property type="evidence" value="ECO:0007669"/>
    <property type="project" value="InterPro"/>
</dbReference>
<proteinExistence type="inferred from homology"/>
<evidence type="ECO:0000313" key="7">
    <source>
        <dbReference type="Proteomes" id="UP000284842"/>
    </source>
</evidence>
<comment type="similarity">
    <text evidence="1">Belongs to the poly(ADP-ribose) glycohydrolase family.</text>
</comment>
<evidence type="ECO:0000256" key="2">
    <source>
        <dbReference type="ARBA" id="ARBA00012255"/>
    </source>
</evidence>
<dbReference type="EC" id="3.2.1.143" evidence="2"/>
<gene>
    <name evidence="6" type="ORF">CVT24_000506</name>
</gene>
<dbReference type="PANTHER" id="PTHR12837">
    <property type="entry name" value="POLY ADP-RIBOSE GLYCOHYDROLASE"/>
    <property type="match status" value="1"/>
</dbReference>
<dbReference type="GO" id="GO:0005975">
    <property type="term" value="P:carbohydrate metabolic process"/>
    <property type="evidence" value="ECO:0007669"/>
    <property type="project" value="InterPro"/>
</dbReference>
<dbReference type="GO" id="GO:0005737">
    <property type="term" value="C:cytoplasm"/>
    <property type="evidence" value="ECO:0007669"/>
    <property type="project" value="TreeGrafter"/>
</dbReference>
<feature type="domain" description="PARG catalytic Macro" evidence="4">
    <location>
        <begin position="245"/>
        <end position="392"/>
    </location>
</feature>
<evidence type="ECO:0000313" key="6">
    <source>
        <dbReference type="EMBL" id="PPQ62812.1"/>
    </source>
</evidence>
<organism evidence="6 7">
    <name type="scientific">Panaeolus cyanescens</name>
    <dbReference type="NCBI Taxonomy" id="181874"/>
    <lineage>
        <taxon>Eukaryota</taxon>
        <taxon>Fungi</taxon>
        <taxon>Dikarya</taxon>
        <taxon>Basidiomycota</taxon>
        <taxon>Agaricomycotina</taxon>
        <taxon>Agaricomycetes</taxon>
        <taxon>Agaricomycetidae</taxon>
        <taxon>Agaricales</taxon>
        <taxon>Agaricineae</taxon>
        <taxon>Galeropsidaceae</taxon>
        <taxon>Panaeolus</taxon>
    </lineage>
</organism>
<dbReference type="EMBL" id="NHTK01006137">
    <property type="protein sequence ID" value="PPQ62812.1"/>
    <property type="molecule type" value="Genomic_DNA"/>
</dbReference>
<reference evidence="6 7" key="1">
    <citation type="journal article" date="2018" name="Evol. Lett.">
        <title>Horizontal gene cluster transfer increased hallucinogenic mushroom diversity.</title>
        <authorList>
            <person name="Reynolds H.T."/>
            <person name="Vijayakumar V."/>
            <person name="Gluck-Thaler E."/>
            <person name="Korotkin H.B."/>
            <person name="Matheny P.B."/>
            <person name="Slot J.C."/>
        </authorList>
    </citation>
    <scope>NUCLEOTIDE SEQUENCE [LARGE SCALE GENOMIC DNA]</scope>
    <source>
        <strain evidence="6 7">2629</strain>
    </source>
</reference>
<dbReference type="STRING" id="181874.A0A409V8F4"/>
<evidence type="ECO:0000259" key="5">
    <source>
        <dbReference type="Pfam" id="PF20811"/>
    </source>
</evidence>
<evidence type="ECO:0000256" key="1">
    <source>
        <dbReference type="ARBA" id="ARBA00009545"/>
    </source>
</evidence>